<evidence type="ECO:0000313" key="1">
    <source>
        <dbReference type="EMBL" id="VEL28306.1"/>
    </source>
</evidence>
<comment type="caution">
    <text evidence="1">The sequence shown here is derived from an EMBL/GenBank/DDBJ whole genome shotgun (WGS) entry which is preliminary data.</text>
</comment>
<keyword evidence="2" id="KW-1185">Reference proteome</keyword>
<protein>
    <submittedName>
        <fullName evidence="1">Uncharacterized protein</fullName>
    </submittedName>
</protein>
<dbReference type="AlphaFoldDB" id="A0A448X522"/>
<proteinExistence type="predicted"/>
<evidence type="ECO:0000313" key="2">
    <source>
        <dbReference type="Proteomes" id="UP000784294"/>
    </source>
</evidence>
<sequence length="104" mass="12048">MPARHLRMYQVHGPTGVFSRTQMYTNISDEKPVITLLEVLECEEDILDAEWLQKESLTRLINLIVSTTFCIQLQYICANIRINDGISTLISYDRLEKECEKSPL</sequence>
<dbReference type="OrthoDB" id="10058657at2759"/>
<dbReference type="Proteomes" id="UP000784294">
    <property type="component" value="Unassembled WGS sequence"/>
</dbReference>
<name>A0A448X522_9PLAT</name>
<accession>A0A448X522</accession>
<gene>
    <name evidence="1" type="ORF">PXEA_LOCUS21746</name>
</gene>
<reference evidence="1" key="1">
    <citation type="submission" date="2018-11" db="EMBL/GenBank/DDBJ databases">
        <authorList>
            <consortium name="Pathogen Informatics"/>
        </authorList>
    </citation>
    <scope>NUCLEOTIDE SEQUENCE</scope>
</reference>
<organism evidence="1 2">
    <name type="scientific">Protopolystoma xenopodis</name>
    <dbReference type="NCBI Taxonomy" id="117903"/>
    <lineage>
        <taxon>Eukaryota</taxon>
        <taxon>Metazoa</taxon>
        <taxon>Spiralia</taxon>
        <taxon>Lophotrochozoa</taxon>
        <taxon>Platyhelminthes</taxon>
        <taxon>Monogenea</taxon>
        <taxon>Polyopisthocotylea</taxon>
        <taxon>Polystomatidea</taxon>
        <taxon>Polystomatidae</taxon>
        <taxon>Protopolystoma</taxon>
    </lineage>
</organism>
<dbReference type="EMBL" id="CAAALY010094037">
    <property type="protein sequence ID" value="VEL28306.1"/>
    <property type="molecule type" value="Genomic_DNA"/>
</dbReference>